<dbReference type="Gene3D" id="4.10.320.10">
    <property type="entry name" value="E3-binding domain"/>
    <property type="match status" value="1"/>
</dbReference>
<evidence type="ECO:0000313" key="11">
    <source>
        <dbReference type="Proteomes" id="UP000070409"/>
    </source>
</evidence>
<dbReference type="SUPFAM" id="SSF52777">
    <property type="entry name" value="CoA-dependent acyltransferases"/>
    <property type="match status" value="1"/>
</dbReference>
<name>A0A137YU97_9ACTN</name>
<protein>
    <recommendedName>
        <fullName evidence="6">Dihydrolipoamide acetyltransferase component of pyruvate dehydrogenase complex</fullName>
        <ecNumber evidence="6">2.3.1.-</ecNumber>
    </recommendedName>
</protein>
<feature type="region of interest" description="Disordered" evidence="7">
    <location>
        <begin position="78"/>
        <end position="145"/>
    </location>
</feature>
<proteinExistence type="inferred from homology"/>
<comment type="similarity">
    <text evidence="2 6">Belongs to the 2-oxoacid dehydrogenase family.</text>
</comment>
<keyword evidence="11" id="KW-1185">Reference proteome</keyword>
<dbReference type="Proteomes" id="UP000070409">
    <property type="component" value="Unassembled WGS sequence"/>
</dbReference>
<evidence type="ECO:0000256" key="6">
    <source>
        <dbReference type="RuleBase" id="RU003423"/>
    </source>
</evidence>
<accession>A0A137YU97</accession>
<feature type="domain" description="Peripheral subunit-binding (PSBD)" evidence="9">
    <location>
        <begin position="149"/>
        <end position="186"/>
    </location>
</feature>
<evidence type="ECO:0000256" key="2">
    <source>
        <dbReference type="ARBA" id="ARBA00007317"/>
    </source>
</evidence>
<dbReference type="PROSITE" id="PS51826">
    <property type="entry name" value="PSBD"/>
    <property type="match status" value="1"/>
</dbReference>
<dbReference type="EC" id="2.3.1.-" evidence="6"/>
<gene>
    <name evidence="10" type="ORF">AXK61_08400</name>
</gene>
<comment type="cofactor">
    <cofactor evidence="1 6">
        <name>(R)-lipoate</name>
        <dbReference type="ChEBI" id="CHEBI:83088"/>
    </cofactor>
</comment>
<dbReference type="PANTHER" id="PTHR43178:SF5">
    <property type="entry name" value="LIPOAMIDE ACYLTRANSFERASE COMPONENT OF BRANCHED-CHAIN ALPHA-KETO ACID DEHYDROGENASE COMPLEX, MITOCHONDRIAL"/>
    <property type="match status" value="1"/>
</dbReference>
<feature type="domain" description="Lipoyl-binding" evidence="8">
    <location>
        <begin position="3"/>
        <end position="78"/>
    </location>
</feature>
<evidence type="ECO:0000256" key="7">
    <source>
        <dbReference type="SAM" id="MobiDB-lite"/>
    </source>
</evidence>
<dbReference type="InterPro" id="IPR001078">
    <property type="entry name" value="2-oxoacid_DH_actylTfrase"/>
</dbReference>
<keyword evidence="3 6" id="KW-0808">Transferase</keyword>
<dbReference type="PROSITE" id="PS50968">
    <property type="entry name" value="BIOTINYL_LIPOYL"/>
    <property type="match status" value="1"/>
</dbReference>
<evidence type="ECO:0000256" key="5">
    <source>
        <dbReference type="ARBA" id="ARBA00023315"/>
    </source>
</evidence>
<evidence type="ECO:0000256" key="1">
    <source>
        <dbReference type="ARBA" id="ARBA00001938"/>
    </source>
</evidence>
<reference evidence="10 11" key="1">
    <citation type="submission" date="2016-02" db="EMBL/GenBank/DDBJ databases">
        <authorList>
            <person name="Teng J.L."/>
            <person name="Tang Y."/>
            <person name="Huang Y."/>
            <person name="Guo F."/>
            <person name="Wei W."/>
            <person name="Chen J.H."/>
            <person name="Wong S.Y."/>
            <person name="Lau S.K."/>
            <person name="Woo P.C."/>
        </authorList>
    </citation>
    <scope>NUCLEOTIDE SEQUENCE [LARGE SCALE GENOMIC DNA]</scope>
    <source>
        <strain evidence="10 11">JCM 13375</strain>
    </source>
</reference>
<evidence type="ECO:0000256" key="4">
    <source>
        <dbReference type="ARBA" id="ARBA00022823"/>
    </source>
</evidence>
<dbReference type="CDD" id="cd06849">
    <property type="entry name" value="lipoyl_domain"/>
    <property type="match status" value="1"/>
</dbReference>
<dbReference type="InterPro" id="IPR000089">
    <property type="entry name" value="Biotin_lipoyl"/>
</dbReference>
<dbReference type="InterPro" id="IPR036625">
    <property type="entry name" value="E3-bd_dom_sf"/>
</dbReference>
<keyword evidence="4 6" id="KW-0450">Lipoyl</keyword>
<dbReference type="EMBL" id="LSRE01000049">
    <property type="protein sequence ID" value="KXO89461.1"/>
    <property type="molecule type" value="Genomic_DNA"/>
</dbReference>
<evidence type="ECO:0000313" key="10">
    <source>
        <dbReference type="EMBL" id="KXO89461.1"/>
    </source>
</evidence>
<comment type="caution">
    <text evidence="10">The sequence shown here is derived from an EMBL/GenBank/DDBJ whole genome shotgun (WGS) entry which is preliminary data.</text>
</comment>
<dbReference type="InterPro" id="IPR023213">
    <property type="entry name" value="CAT-like_dom_sf"/>
</dbReference>
<dbReference type="InterPro" id="IPR004167">
    <property type="entry name" value="PSBD"/>
</dbReference>
<dbReference type="Pfam" id="PF02817">
    <property type="entry name" value="E3_binding"/>
    <property type="match status" value="1"/>
</dbReference>
<dbReference type="SUPFAM" id="SSF51230">
    <property type="entry name" value="Single hybrid motif"/>
    <property type="match status" value="1"/>
</dbReference>
<dbReference type="PROSITE" id="PS00189">
    <property type="entry name" value="LIPOYL"/>
    <property type="match status" value="1"/>
</dbReference>
<dbReference type="RefSeq" id="WP_068746844.1">
    <property type="nucleotide sequence ID" value="NZ_LSRE01000049.1"/>
</dbReference>
<sequence>MSEKVFLLPDLGEGLTEAEILSWRVAVGDTVTVDQVVVEVETAKAAVEVPVPYAGTVVALHGGPGDVLRVGEPLIAVGDGTESSGTPARTPDVPSTDGASGNVLIGYGTSADEPVRRRRVAPTGRTVSASPRPAATPAPAPSTPSAVRVISPVVRALAREHGIDLATVRATGVGGVIRRADVDAALAEREAPATTAASTPGTRSDVHIPLNGIRKAVADKLSTSRREIPDATTWVDVDATELLAARAAMNAALPEADRVSLLALLARLTVAALRRYPQLNASVDLGRRRIVQYGRVHLGIAAQTPRGLVVPVLADADTLTTVELAQRLSETTALARDGKLPPGRLTGGTFTLNNYGVFGVDGSTPIINHPEAAILGIGRIIDRPWVIGGEVAVRKVAQVSLSFDHRVCDGGEAGGFLRLFADYVEDPVRALAHL</sequence>
<dbReference type="Gene3D" id="3.30.559.10">
    <property type="entry name" value="Chloramphenicol acetyltransferase-like domain"/>
    <property type="match status" value="1"/>
</dbReference>
<dbReference type="Pfam" id="PF00198">
    <property type="entry name" value="2-oxoacid_dh"/>
    <property type="match status" value="1"/>
</dbReference>
<dbReference type="Pfam" id="PF00364">
    <property type="entry name" value="Biotin_lipoyl"/>
    <property type="match status" value="1"/>
</dbReference>
<dbReference type="PANTHER" id="PTHR43178">
    <property type="entry name" value="DIHYDROLIPOAMIDE ACETYLTRANSFERASE COMPONENT OF PYRUVATE DEHYDROGENASE COMPLEX"/>
    <property type="match status" value="1"/>
</dbReference>
<dbReference type="InterPro" id="IPR011053">
    <property type="entry name" value="Single_hybrid_motif"/>
</dbReference>
<keyword evidence="5 6" id="KW-0012">Acyltransferase</keyword>
<dbReference type="InterPro" id="IPR050743">
    <property type="entry name" value="2-oxoacid_DH_E2_comp"/>
</dbReference>
<dbReference type="InterPro" id="IPR003016">
    <property type="entry name" value="2-oxoA_DH_lipoyl-BS"/>
</dbReference>
<dbReference type="SUPFAM" id="SSF47005">
    <property type="entry name" value="Peripheral subunit-binding domain of 2-oxo acid dehydrogenase complex"/>
    <property type="match status" value="1"/>
</dbReference>
<dbReference type="Gene3D" id="2.40.50.100">
    <property type="match status" value="1"/>
</dbReference>
<organism evidence="10 11">
    <name type="scientific">Tsukamurella pseudospumae</name>
    <dbReference type="NCBI Taxonomy" id="239498"/>
    <lineage>
        <taxon>Bacteria</taxon>
        <taxon>Bacillati</taxon>
        <taxon>Actinomycetota</taxon>
        <taxon>Actinomycetes</taxon>
        <taxon>Mycobacteriales</taxon>
        <taxon>Tsukamurellaceae</taxon>
        <taxon>Tsukamurella</taxon>
    </lineage>
</organism>
<evidence type="ECO:0000259" key="8">
    <source>
        <dbReference type="PROSITE" id="PS50968"/>
    </source>
</evidence>
<evidence type="ECO:0000259" key="9">
    <source>
        <dbReference type="PROSITE" id="PS51826"/>
    </source>
</evidence>
<evidence type="ECO:0000256" key="3">
    <source>
        <dbReference type="ARBA" id="ARBA00022679"/>
    </source>
</evidence>